<dbReference type="GO" id="GO:0060271">
    <property type="term" value="P:cilium assembly"/>
    <property type="evidence" value="ECO:0007669"/>
    <property type="project" value="TreeGrafter"/>
</dbReference>
<dbReference type="Proteomes" id="UP000752171">
    <property type="component" value="Unassembled WGS sequence"/>
</dbReference>
<keyword evidence="2 3" id="KW-0802">TPR repeat</keyword>
<evidence type="ECO:0000313" key="6">
    <source>
        <dbReference type="Proteomes" id="UP000752171"/>
    </source>
</evidence>
<dbReference type="EMBL" id="JAICCE010000019">
    <property type="protein sequence ID" value="KAG9264551.1"/>
    <property type="molecule type" value="Genomic_DNA"/>
</dbReference>
<proteinExistence type="predicted"/>
<feature type="repeat" description="TPR" evidence="3">
    <location>
        <begin position="650"/>
        <end position="683"/>
    </location>
</feature>
<dbReference type="PANTHER" id="PTHR44314:SF1">
    <property type="entry name" value="CILIA- AND FLAGELLA-ASSOCIATED PROTEIN 70"/>
    <property type="match status" value="1"/>
</dbReference>
<dbReference type="GO" id="GO:0031514">
    <property type="term" value="C:motile cilium"/>
    <property type="evidence" value="ECO:0007669"/>
    <property type="project" value="TreeGrafter"/>
</dbReference>
<evidence type="ECO:0000256" key="1">
    <source>
        <dbReference type="ARBA" id="ARBA00022737"/>
    </source>
</evidence>
<feature type="compositionally biased region" description="Basic and acidic residues" evidence="4">
    <location>
        <begin position="787"/>
        <end position="796"/>
    </location>
</feature>
<dbReference type="SUPFAM" id="SSF48452">
    <property type="entry name" value="TPR-like"/>
    <property type="match status" value="2"/>
</dbReference>
<evidence type="ECO:0000256" key="4">
    <source>
        <dbReference type="SAM" id="MobiDB-lite"/>
    </source>
</evidence>
<organism evidence="5 6">
    <name type="scientific">Astyanax mexicanus</name>
    <name type="common">Blind cave fish</name>
    <name type="synonym">Astyanax fasciatus mexicanus</name>
    <dbReference type="NCBI Taxonomy" id="7994"/>
    <lineage>
        <taxon>Eukaryota</taxon>
        <taxon>Metazoa</taxon>
        <taxon>Chordata</taxon>
        <taxon>Craniata</taxon>
        <taxon>Vertebrata</taxon>
        <taxon>Euteleostomi</taxon>
        <taxon>Actinopterygii</taxon>
        <taxon>Neopterygii</taxon>
        <taxon>Teleostei</taxon>
        <taxon>Ostariophysi</taxon>
        <taxon>Characiformes</taxon>
        <taxon>Characoidei</taxon>
        <taxon>Acestrorhamphidae</taxon>
        <taxon>Acestrorhamphinae</taxon>
        <taxon>Astyanax</taxon>
    </lineage>
</organism>
<reference evidence="5 6" key="1">
    <citation type="submission" date="2021-07" db="EMBL/GenBank/DDBJ databases">
        <authorList>
            <person name="Imarazene B."/>
            <person name="Zahm M."/>
            <person name="Klopp C."/>
            <person name="Cabau C."/>
            <person name="Beille S."/>
            <person name="Jouanno E."/>
            <person name="Castinel A."/>
            <person name="Lluch J."/>
            <person name="Gil L."/>
            <person name="Kuchtly C."/>
            <person name="Lopez Roques C."/>
            <person name="Donnadieu C."/>
            <person name="Parrinello H."/>
            <person name="Journot L."/>
            <person name="Du K."/>
            <person name="Schartl M."/>
            <person name="Retaux S."/>
            <person name="Guiguen Y."/>
        </authorList>
    </citation>
    <scope>NUCLEOTIDE SEQUENCE [LARGE SCALE GENOMIC DNA]</scope>
    <source>
        <strain evidence="5">Pach_M1</strain>
        <tissue evidence="5">Testis</tissue>
    </source>
</reference>
<feature type="repeat" description="TPR" evidence="3">
    <location>
        <begin position="935"/>
        <end position="968"/>
    </location>
</feature>
<evidence type="ECO:0000256" key="3">
    <source>
        <dbReference type="PROSITE-ProRule" id="PRU00339"/>
    </source>
</evidence>
<dbReference type="SMART" id="SM00028">
    <property type="entry name" value="TPR"/>
    <property type="match status" value="8"/>
</dbReference>
<feature type="repeat" description="TPR" evidence="3">
    <location>
        <begin position="898"/>
        <end position="931"/>
    </location>
</feature>
<accession>A0A8T2L6E9</accession>
<dbReference type="GO" id="GO:0003341">
    <property type="term" value="P:cilium movement"/>
    <property type="evidence" value="ECO:0007669"/>
    <property type="project" value="TreeGrafter"/>
</dbReference>
<evidence type="ECO:0000256" key="2">
    <source>
        <dbReference type="ARBA" id="ARBA00022803"/>
    </source>
</evidence>
<keyword evidence="5" id="KW-0969">Cilium</keyword>
<keyword evidence="1" id="KW-0677">Repeat</keyword>
<name>A0A8T2L6E9_ASTMX</name>
<sequence>MDTQQAAAGVPVQITVERGNNLRGNKSEPFLSFVRAEFNGTVLGDSQKLDVPLDDCVNFSFTCSFQCSETEHTLNDLAKEPVILTVTEVFPKEKKQKQDRTSVLGQAVLDLIPLLHGESRFSSTVTLHPVPESSTETSTQTGGVTPTLEVTVSVPELLLSDSQLSQSNLLSVTVETAYSVPDAWNPATLPPSIYTAALQIPLTAEKEQILLFSNGILKTGGERETAPRPKKWPLSPRLAPDAQPIPGVFIEREPTDFEDGDLTSVEDREFRAEAECNQKRVSWDTECRCFLDAGGAAGLTRRIAECRLWPLEVMKSPQAAKAAGGKSSKEKAQVDDEIQIPFHGVAYMDLTPLLYPGVKRIRGAYRLHPFYDSELQTKTKRTMSVLRESLKTSAAPPRLRRSSSAASYKAAAGKKTVNQVKVSQTENITDAEPQVNTEGEMYADSGSYIIIEITLEKPLVPKRPLEELANRVKELIPPRPALPRRPAGAERAVREYQAQIESVASQVLDQYQQMFGAAFVPGAEPLDPATTEQRKSRIYGELNCSGKYFAFKEQMKYAVVRIVREKMLRTKAFTDPEQLQAFLSQLYVFLVDEMHAALNKTLSANGEEVQAQTLLDCCQLKHFAREAQLNEDYQLAAHYYQERLSQDQSPSHWFDYGAFHMLMADYLKAEECFQTAVAIHQEHVPSLLMCGILAEMSRRYRDAETFLERATSIEPSSVVAWTVFGLFYLAQENPIRAEMAFLKATKLQAALTRLPEVDSTQTQVEGGQGQEVGDSESLSNTPDETALGDRTEEHRSSTIQEVKTGQGYAADSDTEHPVVHQPFTRPNTTIYMEAVKFLLENNALQMAQRALAQELLCPDGGPSSWYYLSLAHLQFLQGQYSSAEISLQEALTDHFQNPDAWALCGHLYYLMKDNKQAVKCYERTLDFVTDSSDPHPVYLRLASIYLQNREYEKAKSTYLRACRSSPSCRTWLGLGISCYRLGEMTEAEDALTEANILNNQNPEVWAYLALVCLQTGRKLEAEQSYKYTLQCKLSDEALLQEIRQLQERFGFGNPCFP</sequence>
<keyword evidence="5" id="KW-0966">Cell projection</keyword>
<dbReference type="PROSITE" id="PS50005">
    <property type="entry name" value="TPR"/>
    <property type="match status" value="3"/>
</dbReference>
<dbReference type="OrthoDB" id="10262375at2759"/>
<feature type="region of interest" description="Disordered" evidence="4">
    <location>
        <begin position="758"/>
        <end position="821"/>
    </location>
</feature>
<dbReference type="AlphaFoldDB" id="A0A8T2L6E9"/>
<dbReference type="InterPro" id="IPR019734">
    <property type="entry name" value="TPR_rpt"/>
</dbReference>
<dbReference type="GO" id="GO:0070062">
    <property type="term" value="C:extracellular exosome"/>
    <property type="evidence" value="ECO:0007669"/>
    <property type="project" value="TreeGrafter"/>
</dbReference>
<dbReference type="Gene3D" id="1.25.40.10">
    <property type="entry name" value="Tetratricopeptide repeat domain"/>
    <property type="match status" value="3"/>
</dbReference>
<gene>
    <name evidence="5" type="primary">CFAP70</name>
    <name evidence="5" type="ORF">AMEX_G22833</name>
</gene>
<keyword evidence="5" id="KW-0282">Flagellum</keyword>
<feature type="compositionally biased region" description="Low complexity" evidence="4">
    <location>
        <begin position="393"/>
        <end position="410"/>
    </location>
</feature>
<dbReference type="InterPro" id="IPR011990">
    <property type="entry name" value="TPR-like_helical_dom_sf"/>
</dbReference>
<protein>
    <submittedName>
        <fullName evidence="5">Cilia- and flagella-associated protein 70 isoform X1</fullName>
    </submittedName>
</protein>
<evidence type="ECO:0000313" key="5">
    <source>
        <dbReference type="EMBL" id="KAG9264551.1"/>
    </source>
</evidence>
<dbReference type="Pfam" id="PF12895">
    <property type="entry name" value="ANAPC3"/>
    <property type="match status" value="1"/>
</dbReference>
<dbReference type="PANTHER" id="PTHR44314">
    <property type="entry name" value="CILIA- AND FLAGELLA-ASSOCIATED PROTEIN 70"/>
    <property type="match status" value="1"/>
</dbReference>
<dbReference type="InterPro" id="IPR052628">
    <property type="entry name" value="CFAP70"/>
</dbReference>
<comment type="caution">
    <text evidence="5">The sequence shown here is derived from an EMBL/GenBank/DDBJ whole genome shotgun (WGS) entry which is preliminary data.</text>
</comment>
<feature type="region of interest" description="Disordered" evidence="4">
    <location>
        <begin position="390"/>
        <end position="410"/>
    </location>
</feature>